<dbReference type="CDD" id="cd00383">
    <property type="entry name" value="trans_reg_C"/>
    <property type="match status" value="1"/>
</dbReference>
<keyword evidence="1 2" id="KW-0238">DNA-binding</keyword>
<keyword evidence="3" id="KW-1133">Transmembrane helix</keyword>
<feature type="DNA-binding region" description="OmpR/PhoB-type" evidence="2">
    <location>
        <begin position="6"/>
        <end position="102"/>
    </location>
</feature>
<accession>A0A919BQW7</accession>
<evidence type="ECO:0000256" key="1">
    <source>
        <dbReference type="ARBA" id="ARBA00023125"/>
    </source>
</evidence>
<sequence length="517" mass="57662">MDKIEVSSFQVGENLSVDRVKRQVLKNNKEILLPELSYRLLLCLVQSAPEVVSQQVLLEQVWQGKIVSDDTIKKRVSRLREAIGLGETFIIAERGIGYRLGVSVTSSTTCSAQTQVQKSQKQNKSIQWLLPSIVLAAAVLLILINNYFVTDVDLAHDTMVNLESANHFDVSMYMGLTDEKSLLTGVDKLQQQLDKTPKDIAILSTLSTIYLTRYQLHQPSVETLERALSYAETAVKFHAKQPWAHVVLAQAKLNQGKLTESIKHADIAISLASSWVDGYVIKANALRELGHINEAWQTITIAHDSQPENTKVQFEFAKVLRLKNMFSRSERILKTLLVKDELKVFSQLALAELYIATSRYEEADTLLNTLLSSFPNAAQAKFYQAVLNDVQGKQEQALSLYNEVASTGLAEAAVSASIITLHSTINHNKVFQQSNETSLSQFTQGLSIFSKEGESAFIDALNKAISAGFATEYLLNSSILNGAIKQTTTKKKLQLIQQQLYHLNQNKRIKRVPVISN</sequence>
<reference evidence="5" key="2">
    <citation type="submission" date="2020-09" db="EMBL/GenBank/DDBJ databases">
        <authorList>
            <person name="Sun Q."/>
            <person name="Kim S."/>
        </authorList>
    </citation>
    <scope>NUCLEOTIDE SEQUENCE</scope>
    <source>
        <strain evidence="5">KCTC 42731</strain>
    </source>
</reference>
<comment type="caution">
    <text evidence="5">The sequence shown here is derived from an EMBL/GenBank/DDBJ whole genome shotgun (WGS) entry which is preliminary data.</text>
</comment>
<organism evidence="5 6">
    <name type="scientific">Thalassotalea marina</name>
    <dbReference type="NCBI Taxonomy" id="1673741"/>
    <lineage>
        <taxon>Bacteria</taxon>
        <taxon>Pseudomonadati</taxon>
        <taxon>Pseudomonadota</taxon>
        <taxon>Gammaproteobacteria</taxon>
        <taxon>Alteromonadales</taxon>
        <taxon>Colwelliaceae</taxon>
        <taxon>Thalassotalea</taxon>
    </lineage>
</organism>
<dbReference type="InterPro" id="IPR036388">
    <property type="entry name" value="WH-like_DNA-bd_sf"/>
</dbReference>
<dbReference type="AlphaFoldDB" id="A0A919BQW7"/>
<dbReference type="GO" id="GO:0006355">
    <property type="term" value="P:regulation of DNA-templated transcription"/>
    <property type="evidence" value="ECO:0007669"/>
    <property type="project" value="InterPro"/>
</dbReference>
<evidence type="ECO:0000256" key="3">
    <source>
        <dbReference type="SAM" id="Phobius"/>
    </source>
</evidence>
<dbReference type="SUPFAM" id="SSF46894">
    <property type="entry name" value="C-terminal effector domain of the bipartite response regulators"/>
    <property type="match status" value="1"/>
</dbReference>
<dbReference type="Pfam" id="PF00486">
    <property type="entry name" value="Trans_reg_C"/>
    <property type="match status" value="1"/>
</dbReference>
<dbReference type="EMBL" id="BNCK01000012">
    <property type="protein sequence ID" value="GHG06083.1"/>
    <property type="molecule type" value="Genomic_DNA"/>
</dbReference>
<name>A0A919BQW7_9GAMM</name>
<dbReference type="InterPro" id="IPR016032">
    <property type="entry name" value="Sig_transdc_resp-reg_C-effctor"/>
</dbReference>
<dbReference type="InterPro" id="IPR011990">
    <property type="entry name" value="TPR-like_helical_dom_sf"/>
</dbReference>
<keyword evidence="3" id="KW-0812">Transmembrane</keyword>
<evidence type="ECO:0000259" key="4">
    <source>
        <dbReference type="PROSITE" id="PS51755"/>
    </source>
</evidence>
<keyword evidence="6" id="KW-1185">Reference proteome</keyword>
<dbReference type="Gene3D" id="1.25.40.10">
    <property type="entry name" value="Tetratricopeptide repeat domain"/>
    <property type="match status" value="1"/>
</dbReference>
<dbReference type="GO" id="GO:0003677">
    <property type="term" value="F:DNA binding"/>
    <property type="evidence" value="ECO:0007669"/>
    <property type="project" value="UniProtKB-UniRule"/>
</dbReference>
<dbReference type="GO" id="GO:0000160">
    <property type="term" value="P:phosphorelay signal transduction system"/>
    <property type="evidence" value="ECO:0007669"/>
    <property type="project" value="InterPro"/>
</dbReference>
<reference evidence="5" key="1">
    <citation type="journal article" date="2014" name="Int. J. Syst. Evol. Microbiol.">
        <title>Complete genome sequence of Corynebacterium casei LMG S-19264T (=DSM 44701T), isolated from a smear-ripened cheese.</title>
        <authorList>
            <consortium name="US DOE Joint Genome Institute (JGI-PGF)"/>
            <person name="Walter F."/>
            <person name="Albersmeier A."/>
            <person name="Kalinowski J."/>
            <person name="Ruckert C."/>
        </authorList>
    </citation>
    <scope>NUCLEOTIDE SEQUENCE</scope>
    <source>
        <strain evidence="5">KCTC 42731</strain>
    </source>
</reference>
<feature type="domain" description="OmpR/PhoB-type" evidence="4">
    <location>
        <begin position="6"/>
        <end position="102"/>
    </location>
</feature>
<gene>
    <name evidence="5" type="ORF">GCM10017161_39620</name>
</gene>
<dbReference type="Gene3D" id="1.10.10.10">
    <property type="entry name" value="Winged helix-like DNA-binding domain superfamily/Winged helix DNA-binding domain"/>
    <property type="match status" value="1"/>
</dbReference>
<dbReference type="PROSITE" id="PS51755">
    <property type="entry name" value="OMPR_PHOB"/>
    <property type="match status" value="1"/>
</dbReference>
<protein>
    <recommendedName>
        <fullName evidence="4">OmpR/PhoB-type domain-containing protein</fullName>
    </recommendedName>
</protein>
<proteinExistence type="predicted"/>
<dbReference type="SMART" id="SM00862">
    <property type="entry name" value="Trans_reg_C"/>
    <property type="match status" value="1"/>
</dbReference>
<dbReference type="RefSeq" id="WP_189774311.1">
    <property type="nucleotide sequence ID" value="NZ_BNCK01000012.1"/>
</dbReference>
<evidence type="ECO:0000313" key="6">
    <source>
        <dbReference type="Proteomes" id="UP000623842"/>
    </source>
</evidence>
<evidence type="ECO:0000313" key="5">
    <source>
        <dbReference type="EMBL" id="GHG06083.1"/>
    </source>
</evidence>
<dbReference type="Proteomes" id="UP000623842">
    <property type="component" value="Unassembled WGS sequence"/>
</dbReference>
<feature type="transmembrane region" description="Helical" evidence="3">
    <location>
        <begin position="128"/>
        <end position="149"/>
    </location>
</feature>
<dbReference type="Pfam" id="PF13432">
    <property type="entry name" value="TPR_16"/>
    <property type="match status" value="1"/>
</dbReference>
<dbReference type="InterPro" id="IPR001867">
    <property type="entry name" value="OmpR/PhoB-type_DNA-bd"/>
</dbReference>
<evidence type="ECO:0000256" key="2">
    <source>
        <dbReference type="PROSITE-ProRule" id="PRU01091"/>
    </source>
</evidence>
<keyword evidence="3" id="KW-0472">Membrane</keyword>
<dbReference type="SUPFAM" id="SSF48452">
    <property type="entry name" value="TPR-like"/>
    <property type="match status" value="1"/>
</dbReference>